<feature type="compositionally biased region" description="Basic and acidic residues" evidence="1">
    <location>
        <begin position="344"/>
        <end position="359"/>
    </location>
</feature>
<sequence length="401" mass="45409">MASVSKTDGKTQVSENLKSKSPVVRNLHSLDGDRELNDMIRQCLDVERFEALHPDRELRAVPNVDGLSLVLVPETTEKRAFFNNGEILKTIPLDGSHPIVQKASDILYKFESYRSDLRTQKRYLTRPAMRETKNLDFSRTNSSLIFCLMITLLTPEKALNYQKPHIDRLTYIFSPLNGNNIYFGEWYDVDTYLLFNNMSDAEFACLLKGEALCRSQSTYILNGITHPKYTTHITNFNHAISKRIDRKVNVQRNVFTLSSLMGEQQVVYNPVVIASRQTNTSATSQVQNITVNNHELTQDELKLIQQLSVLNVQNTKSKSTSHNRQGLSSSDVSAMLAAVKKQLQDTDVKAGTKATEQKINDWGSESGNSSTSSPDQNLSEDIIEEKDHDEEEDENPDIIME</sequence>
<accession>A0A894KH41</accession>
<organism evidence="2">
    <name type="scientific">Elemess virus</name>
    <dbReference type="NCBI Taxonomy" id="2800913"/>
    <lineage>
        <taxon>Viruses</taxon>
        <taxon>Riboviria</taxon>
    </lineage>
</organism>
<proteinExistence type="predicted"/>
<name>A0A894KH41_9VIRU</name>
<feature type="region of interest" description="Disordered" evidence="1">
    <location>
        <begin position="344"/>
        <end position="401"/>
    </location>
</feature>
<feature type="compositionally biased region" description="Acidic residues" evidence="1">
    <location>
        <begin position="381"/>
        <end position="401"/>
    </location>
</feature>
<dbReference type="EMBL" id="MW434747">
    <property type="protein sequence ID" value="QRW41798.1"/>
    <property type="molecule type" value="Genomic_RNA"/>
</dbReference>
<protein>
    <submittedName>
        <fullName evidence="2">Clamp protein</fullName>
    </submittedName>
</protein>
<reference evidence="2" key="1">
    <citation type="journal article" date="2020" name="bioRxiv">
        <title>Single mosquito metatranscriptomics identifies vectors, emerging pathogens and reservoirs in one assay.</title>
        <authorList>
            <person name="Batson J."/>
            <person name="Dudas G."/>
            <person name="Haas-Stapleton E."/>
            <person name="Kistler A.L."/>
            <person name="Li L.M."/>
            <person name="Logan P."/>
            <person name="Ratnasiri K."/>
            <person name="Retallack H."/>
        </authorList>
    </citation>
    <scope>NUCLEOTIDE SEQUENCE</scope>
    <source>
        <strain evidence="2">CMS001_020_ALCO</strain>
    </source>
</reference>
<evidence type="ECO:0000313" key="2">
    <source>
        <dbReference type="EMBL" id="QRW41798.1"/>
    </source>
</evidence>
<evidence type="ECO:0000256" key="1">
    <source>
        <dbReference type="SAM" id="MobiDB-lite"/>
    </source>
</evidence>
<feature type="compositionally biased region" description="Low complexity" evidence="1">
    <location>
        <begin position="364"/>
        <end position="373"/>
    </location>
</feature>